<dbReference type="InterPro" id="IPR036806">
    <property type="entry name" value="YozE_SAM-like_sf"/>
</dbReference>
<dbReference type="InterPro" id="IPR023089">
    <property type="entry name" value="YozE_SAM-like"/>
</dbReference>
<dbReference type="RefSeq" id="WP_390253030.1">
    <property type="nucleotide sequence ID" value="NZ_JBHSDT010000008.1"/>
</dbReference>
<protein>
    <recommendedName>
        <fullName evidence="1">UPF0346 protein ACFOY7_15150</fullName>
    </recommendedName>
</protein>
<keyword evidence="4" id="KW-1185">Reference proteome</keyword>
<sequence length="72" mass="9006">MKKSFYQYMLRHRGNRNLDNERKLAEWMFNEHDFPIHSTDYDEISQYLEWNIPFTEALATFDHLWDKYLEES</sequence>
<accession>A0ABV8WX15</accession>
<evidence type="ECO:0000256" key="1">
    <source>
        <dbReference type="HAMAP-Rule" id="MF_01538"/>
    </source>
</evidence>
<dbReference type="Pfam" id="PF06855">
    <property type="entry name" value="YozE_SAM_like"/>
    <property type="match status" value="1"/>
</dbReference>
<dbReference type="NCBIfam" id="NF010193">
    <property type="entry name" value="PRK13672.1"/>
    <property type="match status" value="1"/>
</dbReference>
<comment type="similarity">
    <text evidence="1">Belongs to the UPF0346 family.</text>
</comment>
<dbReference type="Gene3D" id="1.10.150.260">
    <property type="entry name" value="YozE SAM-like"/>
    <property type="match status" value="1"/>
</dbReference>
<reference evidence="4" key="1">
    <citation type="journal article" date="2019" name="Int. J. Syst. Evol. Microbiol.">
        <title>The Global Catalogue of Microorganisms (GCM) 10K type strain sequencing project: providing services to taxonomists for standard genome sequencing and annotation.</title>
        <authorList>
            <consortium name="The Broad Institute Genomics Platform"/>
            <consortium name="The Broad Institute Genome Sequencing Center for Infectious Disease"/>
            <person name="Wu L."/>
            <person name="Ma J."/>
        </authorList>
    </citation>
    <scope>NUCLEOTIDE SEQUENCE [LARGE SCALE GENOMIC DNA]</scope>
    <source>
        <strain evidence="4">CCUG 37865</strain>
    </source>
</reference>
<proteinExistence type="inferred from homology"/>
<evidence type="ECO:0000259" key="2">
    <source>
        <dbReference type="Pfam" id="PF06855"/>
    </source>
</evidence>
<dbReference type="HAMAP" id="MF_01538">
    <property type="entry name" value="UPF0346"/>
    <property type="match status" value="1"/>
</dbReference>
<dbReference type="Proteomes" id="UP001595882">
    <property type="component" value="Unassembled WGS sequence"/>
</dbReference>
<name>A0ABV8WX15_9BACI</name>
<dbReference type="EMBL" id="JBHSDT010000008">
    <property type="protein sequence ID" value="MFC4404405.1"/>
    <property type="molecule type" value="Genomic_DNA"/>
</dbReference>
<dbReference type="PIRSF" id="PIRSF037262">
    <property type="entry name" value="UCP037262"/>
    <property type="match status" value="1"/>
</dbReference>
<comment type="caution">
    <text evidence="3">The sequence shown here is derived from an EMBL/GenBank/DDBJ whole genome shotgun (WGS) entry which is preliminary data.</text>
</comment>
<dbReference type="InterPro" id="IPR010673">
    <property type="entry name" value="UPF0346"/>
</dbReference>
<organism evidence="3 4">
    <name type="scientific">Gracilibacillus xinjiangensis</name>
    <dbReference type="NCBI Taxonomy" id="1193282"/>
    <lineage>
        <taxon>Bacteria</taxon>
        <taxon>Bacillati</taxon>
        <taxon>Bacillota</taxon>
        <taxon>Bacilli</taxon>
        <taxon>Bacillales</taxon>
        <taxon>Bacillaceae</taxon>
        <taxon>Gracilibacillus</taxon>
    </lineage>
</organism>
<evidence type="ECO:0000313" key="4">
    <source>
        <dbReference type="Proteomes" id="UP001595882"/>
    </source>
</evidence>
<gene>
    <name evidence="3" type="ORF">ACFOY7_15150</name>
</gene>
<feature type="domain" description="YozE SAM-like" evidence="2">
    <location>
        <begin position="4"/>
        <end position="70"/>
    </location>
</feature>
<dbReference type="SUPFAM" id="SSF140652">
    <property type="entry name" value="YozE-like"/>
    <property type="match status" value="1"/>
</dbReference>
<evidence type="ECO:0000313" key="3">
    <source>
        <dbReference type="EMBL" id="MFC4404405.1"/>
    </source>
</evidence>